<dbReference type="PRINTS" id="PR00326">
    <property type="entry name" value="GTP1OBG"/>
</dbReference>
<dbReference type="AlphaFoldDB" id="A0A0E9N068"/>
<evidence type="ECO:0000313" key="10">
    <source>
        <dbReference type="EMBL" id="GAO42765.1"/>
    </source>
</evidence>
<dbReference type="GO" id="GO:0046872">
    <property type="term" value="F:metal ion binding"/>
    <property type="evidence" value="ECO:0007669"/>
    <property type="project" value="UniProtKB-KW"/>
</dbReference>
<evidence type="ECO:0000256" key="7">
    <source>
        <dbReference type="PIRSR" id="PIRSR006809-1"/>
    </source>
</evidence>
<keyword evidence="4 8" id="KW-0460">Magnesium</keyword>
<dbReference type="Pfam" id="PF13167">
    <property type="entry name" value="GTP-bdg_N"/>
    <property type="match status" value="1"/>
</dbReference>
<dbReference type="CDD" id="cd01878">
    <property type="entry name" value="HflX"/>
    <property type="match status" value="1"/>
</dbReference>
<dbReference type="STRING" id="1220578.FPE01S_01_17830"/>
<feature type="binding site" evidence="7">
    <location>
        <begin position="264"/>
        <end position="267"/>
    </location>
    <ligand>
        <name>GTP</name>
        <dbReference type="ChEBI" id="CHEBI:37565"/>
    </ligand>
</feature>
<dbReference type="FunFam" id="3.40.50.300:FF:000955">
    <property type="entry name" value="GTPase HflX"/>
    <property type="match status" value="1"/>
</dbReference>
<dbReference type="GO" id="GO:0005737">
    <property type="term" value="C:cytoplasm"/>
    <property type="evidence" value="ECO:0007669"/>
    <property type="project" value="UniProtKB-SubCell"/>
</dbReference>
<dbReference type="InterPro" id="IPR006073">
    <property type="entry name" value="GTP-bd"/>
</dbReference>
<dbReference type="NCBIfam" id="TIGR03156">
    <property type="entry name" value="GTP_HflX"/>
    <property type="match status" value="1"/>
</dbReference>
<sequence>MLIFAALIRSGLIEKKQILEAEKCVLVGVVQKDQTELQVKEYLDELAFLAETAGAITARKFTQKLAHPDSKTFVGKGKLEEIRDYLTGRDINLVIFDDELTGSQIINIEKALGVKTIDRSDLILDIFARRAKTAQAKTQVELAQYQYLLPRLKGMWKHLERQGGGIGTRGPGETEIETDRRIVKEKIALLRRRLAEIDKQAYTQRKDRGEFIRVALVGYTNVGKSTIMNILAKSEVFAENKLFATLDTTTRKVVFDATPFLLSDTVGFIRKLPHHLVESFKSTLDEVREADILLHVVDLSHPAYEDQFNVVNKTLQELKVTEKPVITIFNKLDQYEKNTFDEWLNEEVKTQILEELRERWENDTLGNCVFISALEKRNLEGLRATILNRVRRLYRERYPYKTEFFGISLDDEDAAEFI</sequence>
<dbReference type="Gene3D" id="6.10.250.2860">
    <property type="match status" value="1"/>
</dbReference>
<reference evidence="10 11" key="1">
    <citation type="submission" date="2015-04" db="EMBL/GenBank/DDBJ databases">
        <title>Whole genome shotgun sequence of Flavihumibacter petaseus NBRC 106054.</title>
        <authorList>
            <person name="Miyazawa S."/>
            <person name="Hosoyama A."/>
            <person name="Hashimoto M."/>
            <person name="Noguchi M."/>
            <person name="Tsuchikane K."/>
            <person name="Ohji S."/>
            <person name="Yamazoe A."/>
            <person name="Ichikawa N."/>
            <person name="Kimura A."/>
            <person name="Fujita N."/>
        </authorList>
    </citation>
    <scope>NUCLEOTIDE SEQUENCE [LARGE SCALE GENOMIC DNA]</scope>
    <source>
        <strain evidence="10 11">NBRC 106054</strain>
    </source>
</reference>
<comment type="similarity">
    <text evidence="6">Belongs to the TRAFAC class OBG-HflX-like GTPase superfamily. HflX GTPase family.</text>
</comment>
<evidence type="ECO:0000256" key="5">
    <source>
        <dbReference type="ARBA" id="ARBA00023134"/>
    </source>
</evidence>
<keyword evidence="3 6" id="KW-0547">Nucleotide-binding</keyword>
<comment type="subcellular location">
    <subcellularLocation>
        <location evidence="6">Cytoplasm</location>
    </subcellularLocation>
    <text evidence="6">May associate with membranes.</text>
</comment>
<gene>
    <name evidence="6 10" type="primary">hflX</name>
    <name evidence="10" type="ORF">FPE01S_01_17830</name>
</gene>
<organism evidence="10 11">
    <name type="scientific">Flavihumibacter petaseus NBRC 106054</name>
    <dbReference type="NCBI Taxonomy" id="1220578"/>
    <lineage>
        <taxon>Bacteria</taxon>
        <taxon>Pseudomonadati</taxon>
        <taxon>Bacteroidota</taxon>
        <taxon>Chitinophagia</taxon>
        <taxon>Chitinophagales</taxon>
        <taxon>Chitinophagaceae</taxon>
        <taxon>Flavihumibacter</taxon>
    </lineage>
</organism>
<dbReference type="Proteomes" id="UP000033121">
    <property type="component" value="Unassembled WGS sequence"/>
</dbReference>
<dbReference type="SUPFAM" id="SSF52540">
    <property type="entry name" value="P-loop containing nucleoside triphosphate hydrolases"/>
    <property type="match status" value="1"/>
</dbReference>
<proteinExistence type="inferred from homology"/>
<keyword evidence="5 6" id="KW-0342">GTP-binding</keyword>
<comment type="cofactor">
    <cofactor evidence="8">
        <name>Mg(2+)</name>
        <dbReference type="ChEBI" id="CHEBI:18420"/>
    </cofactor>
</comment>
<evidence type="ECO:0000256" key="4">
    <source>
        <dbReference type="ARBA" id="ARBA00022842"/>
    </source>
</evidence>
<feature type="binding site" evidence="7">
    <location>
        <begin position="372"/>
        <end position="374"/>
    </location>
    <ligand>
        <name>GTP</name>
        <dbReference type="ChEBI" id="CHEBI:37565"/>
    </ligand>
</feature>
<dbReference type="InterPro" id="IPR030394">
    <property type="entry name" value="G_HFLX_dom"/>
</dbReference>
<dbReference type="Pfam" id="PF01926">
    <property type="entry name" value="MMR_HSR1"/>
    <property type="match status" value="1"/>
</dbReference>
<feature type="binding site" evidence="7">
    <location>
        <begin position="218"/>
        <end position="225"/>
    </location>
    <ligand>
        <name>GTP</name>
        <dbReference type="ChEBI" id="CHEBI:37565"/>
    </ligand>
</feature>
<dbReference type="Pfam" id="PF16360">
    <property type="entry name" value="GTP-bdg_M"/>
    <property type="match status" value="1"/>
</dbReference>
<keyword evidence="11" id="KW-1185">Reference proteome</keyword>
<evidence type="ECO:0000256" key="1">
    <source>
        <dbReference type="ARBA" id="ARBA00022490"/>
    </source>
</evidence>
<keyword evidence="2 8" id="KW-0479">Metal-binding</keyword>
<dbReference type="HAMAP" id="MF_00900">
    <property type="entry name" value="GTPase_HflX"/>
    <property type="match status" value="1"/>
</dbReference>
<dbReference type="InterPro" id="IPR027417">
    <property type="entry name" value="P-loop_NTPase"/>
</dbReference>
<comment type="function">
    <text evidence="6">GTPase that associates with the 50S ribosomal subunit and may have a role during protein synthesis or ribosome biogenesis.</text>
</comment>
<dbReference type="InterPro" id="IPR032305">
    <property type="entry name" value="GTP-bd_M"/>
</dbReference>
<dbReference type="GO" id="GO:0005525">
    <property type="term" value="F:GTP binding"/>
    <property type="evidence" value="ECO:0007669"/>
    <property type="project" value="UniProtKB-UniRule"/>
</dbReference>
<evidence type="ECO:0000256" key="8">
    <source>
        <dbReference type="PIRSR" id="PIRSR006809-2"/>
    </source>
</evidence>
<feature type="binding site" evidence="8">
    <location>
        <position position="245"/>
    </location>
    <ligand>
        <name>Mg(2+)</name>
        <dbReference type="ChEBI" id="CHEBI:18420"/>
    </ligand>
</feature>
<evidence type="ECO:0000256" key="6">
    <source>
        <dbReference type="HAMAP-Rule" id="MF_00900"/>
    </source>
</evidence>
<dbReference type="PROSITE" id="PS51705">
    <property type="entry name" value="G_HFLX"/>
    <property type="match status" value="1"/>
</dbReference>
<dbReference type="GO" id="GO:0043022">
    <property type="term" value="F:ribosome binding"/>
    <property type="evidence" value="ECO:0007669"/>
    <property type="project" value="TreeGrafter"/>
</dbReference>
<accession>A0A0E9N068</accession>
<dbReference type="GO" id="GO:0003924">
    <property type="term" value="F:GTPase activity"/>
    <property type="evidence" value="ECO:0007669"/>
    <property type="project" value="UniProtKB-UniRule"/>
</dbReference>
<dbReference type="EMBL" id="BBWV01000001">
    <property type="protein sequence ID" value="GAO42765.1"/>
    <property type="molecule type" value="Genomic_DNA"/>
</dbReference>
<evidence type="ECO:0000256" key="3">
    <source>
        <dbReference type="ARBA" id="ARBA00022741"/>
    </source>
</evidence>
<feature type="domain" description="Hflx-type G" evidence="9">
    <location>
        <begin position="212"/>
        <end position="394"/>
    </location>
</feature>
<comment type="caution">
    <text evidence="10">The sequence shown here is derived from an EMBL/GenBank/DDBJ whole genome shotgun (WGS) entry which is preliminary data.</text>
</comment>
<evidence type="ECO:0000313" key="11">
    <source>
        <dbReference type="Proteomes" id="UP000033121"/>
    </source>
</evidence>
<evidence type="ECO:0000256" key="2">
    <source>
        <dbReference type="ARBA" id="ARBA00022723"/>
    </source>
</evidence>
<dbReference type="Gene3D" id="3.40.50.300">
    <property type="entry name" value="P-loop containing nucleotide triphosphate hydrolases"/>
    <property type="match status" value="1"/>
</dbReference>
<comment type="subunit">
    <text evidence="6">Monomer. Associates with the 50S ribosomal subunit.</text>
</comment>
<feature type="binding site" evidence="8">
    <location>
        <position position="225"/>
    </location>
    <ligand>
        <name>Mg(2+)</name>
        <dbReference type="ChEBI" id="CHEBI:18420"/>
    </ligand>
</feature>
<dbReference type="InterPro" id="IPR025121">
    <property type="entry name" value="GTPase_HflX_N"/>
</dbReference>
<feature type="binding site" evidence="7">
    <location>
        <begin position="243"/>
        <end position="247"/>
    </location>
    <ligand>
        <name>GTP</name>
        <dbReference type="ChEBI" id="CHEBI:37565"/>
    </ligand>
</feature>
<dbReference type="PANTHER" id="PTHR10229">
    <property type="entry name" value="GTP-BINDING PROTEIN HFLX"/>
    <property type="match status" value="1"/>
</dbReference>
<evidence type="ECO:0000259" key="9">
    <source>
        <dbReference type="PROSITE" id="PS51705"/>
    </source>
</evidence>
<protein>
    <recommendedName>
        <fullName evidence="6">GTPase HflX</fullName>
    </recommendedName>
    <alternativeName>
        <fullName evidence="6">GTP-binding protein HflX</fullName>
    </alternativeName>
</protein>
<dbReference type="PANTHER" id="PTHR10229:SF0">
    <property type="entry name" value="GTP-BINDING PROTEIN 6-RELATED"/>
    <property type="match status" value="1"/>
</dbReference>
<dbReference type="FunFam" id="3.40.50.11060:FF:000001">
    <property type="entry name" value="GTPase HflX"/>
    <property type="match status" value="1"/>
</dbReference>
<keyword evidence="1 6" id="KW-0963">Cytoplasm</keyword>
<feature type="binding site" evidence="7">
    <location>
        <begin position="330"/>
        <end position="333"/>
    </location>
    <ligand>
        <name>GTP</name>
        <dbReference type="ChEBI" id="CHEBI:37565"/>
    </ligand>
</feature>
<name>A0A0E9N068_9BACT</name>
<dbReference type="PIRSF" id="PIRSF006809">
    <property type="entry name" value="GTP-binding_hflX_prd"/>
    <property type="match status" value="1"/>
</dbReference>
<dbReference type="Gene3D" id="3.40.50.11060">
    <property type="entry name" value="GTPase HflX, N-terminal domain"/>
    <property type="match status" value="1"/>
</dbReference>
<dbReference type="InterPro" id="IPR016496">
    <property type="entry name" value="GTPase_HflX"/>
</dbReference>
<dbReference type="InterPro" id="IPR042108">
    <property type="entry name" value="GTPase_HflX_N_sf"/>
</dbReference>